<keyword evidence="2" id="KW-0456">Lyase</keyword>
<dbReference type="RefSeq" id="WP_344415754.1">
    <property type="nucleotide sequence ID" value="NZ_BAAANN010000006.1"/>
</dbReference>
<reference evidence="3 4" key="1">
    <citation type="journal article" date="2019" name="Int. J. Syst. Evol. Microbiol.">
        <title>The Global Catalogue of Microorganisms (GCM) 10K type strain sequencing project: providing services to taxonomists for standard genome sequencing and annotation.</title>
        <authorList>
            <consortium name="The Broad Institute Genomics Platform"/>
            <consortium name="The Broad Institute Genome Sequencing Center for Infectious Disease"/>
            <person name="Wu L."/>
            <person name="Ma J."/>
        </authorList>
    </citation>
    <scope>NUCLEOTIDE SEQUENCE [LARGE SCALE GENOMIC DNA]</scope>
    <source>
        <strain evidence="3 4">JCM 14545</strain>
    </source>
</reference>
<comment type="caution">
    <text evidence="3">The sequence shown here is derived from an EMBL/GenBank/DDBJ whole genome shotgun (WGS) entry which is preliminary data.</text>
</comment>
<dbReference type="PANTHER" id="PTHR33542">
    <property type="entry name" value="SIROHYDROCHLORIN FERROCHELATASE, CHLOROPLASTIC"/>
    <property type="match status" value="1"/>
</dbReference>
<proteinExistence type="predicted"/>
<evidence type="ECO:0000256" key="1">
    <source>
        <dbReference type="ARBA" id="ARBA00022723"/>
    </source>
</evidence>
<dbReference type="InterPro" id="IPR002762">
    <property type="entry name" value="CbiX-like"/>
</dbReference>
<keyword evidence="4" id="KW-1185">Reference proteome</keyword>
<accession>A0ABN2QG35</accession>
<evidence type="ECO:0000256" key="2">
    <source>
        <dbReference type="ARBA" id="ARBA00023239"/>
    </source>
</evidence>
<dbReference type="Gene3D" id="3.40.50.1400">
    <property type="match status" value="2"/>
</dbReference>
<dbReference type="Pfam" id="PF01903">
    <property type="entry name" value="CbiX"/>
    <property type="match status" value="2"/>
</dbReference>
<dbReference type="EMBL" id="BAAANN010000006">
    <property type="protein sequence ID" value="GAA1950532.1"/>
    <property type="molecule type" value="Genomic_DNA"/>
</dbReference>
<keyword evidence="1" id="KW-0479">Metal-binding</keyword>
<dbReference type="CDD" id="cd03416">
    <property type="entry name" value="CbiX_SirB_N"/>
    <property type="match status" value="1"/>
</dbReference>
<evidence type="ECO:0000313" key="3">
    <source>
        <dbReference type="EMBL" id="GAA1950532.1"/>
    </source>
</evidence>
<sequence length="244" mass="25446">MSVPLVAVAHGSRDPRSPSVVRELVDSVAARLPGVEVRTSFLDLSEPSVTDVLARLHAEGHREAIVVPLLLGSAYHARVDLPGLVDEVAASHPLLRVSVSDVLGIDPVLERVALHRLAETGAEVTDPRLGVVLAAVGSSNAGANAAVARIAARWQDRFGIPVAPAFASATQPDVPAALARLRAHGATRFAVASWFLAPGLLPDRVAALAGPEVALAAPLGPEPRVAEAVIRRYDEVLHALRVAS</sequence>
<dbReference type="Proteomes" id="UP001501116">
    <property type="component" value="Unassembled WGS sequence"/>
</dbReference>
<organism evidence="3 4">
    <name type="scientific">Amycolatopsis minnesotensis</name>
    <dbReference type="NCBI Taxonomy" id="337894"/>
    <lineage>
        <taxon>Bacteria</taxon>
        <taxon>Bacillati</taxon>
        <taxon>Actinomycetota</taxon>
        <taxon>Actinomycetes</taxon>
        <taxon>Pseudonocardiales</taxon>
        <taxon>Pseudonocardiaceae</taxon>
        <taxon>Amycolatopsis</taxon>
    </lineage>
</organism>
<protein>
    <submittedName>
        <fullName evidence="3">Sirohydrochlorin chelatase</fullName>
    </submittedName>
</protein>
<dbReference type="SUPFAM" id="SSF53800">
    <property type="entry name" value="Chelatase"/>
    <property type="match status" value="1"/>
</dbReference>
<dbReference type="InterPro" id="IPR050963">
    <property type="entry name" value="Sirohydro_Cobaltochel/CbiX"/>
</dbReference>
<evidence type="ECO:0000313" key="4">
    <source>
        <dbReference type="Proteomes" id="UP001501116"/>
    </source>
</evidence>
<name>A0ABN2QG35_9PSEU</name>
<dbReference type="PANTHER" id="PTHR33542:SF5">
    <property type="entry name" value="FERROCHELATASE CHE1"/>
    <property type="match status" value="1"/>
</dbReference>
<gene>
    <name evidence="3" type="ORF">GCM10009754_19020</name>
</gene>